<dbReference type="PANTHER" id="PTHR39460">
    <property type="entry name" value="EXPRESSED PROTEIN"/>
    <property type="match status" value="1"/>
</dbReference>
<keyword evidence="1" id="KW-1133">Transmembrane helix</keyword>
<evidence type="ECO:0000259" key="3">
    <source>
        <dbReference type="Pfam" id="PF24855"/>
    </source>
</evidence>
<sequence length="265" mass="29894">MHSFNVNNLVFVSLMLTVLLREAYATLPVLLGTLGENDLTEGCQSYIHQVLASDDFQACKPFSFYLTLSRGFADLAKNASSIAPVIDEICVPGSDKMCEKVFKDMRSEFVKTQYCGNDMKKGNKVATTMYISFVNYHLMQRAGCLKNPEDEYCFVEAVTRRSQLDVFFMPYGHQLGNGKNGVPQLCTSCSQQIMNLYSRFGSQYLNPLRKSFDSSKMLMTQQCGNAYAKMLKNHMNSASSMHPFLPTLIWLTLTTLVATLFRDIM</sequence>
<keyword evidence="1" id="KW-0472">Membrane</keyword>
<feature type="transmembrane region" description="Helical" evidence="1">
    <location>
        <begin position="243"/>
        <end position="261"/>
    </location>
</feature>
<dbReference type="InterPro" id="IPR056146">
    <property type="entry name" value="DUF7729"/>
</dbReference>
<proteinExistence type="predicted"/>
<comment type="caution">
    <text evidence="4">The sequence shown here is derived from an EMBL/GenBank/DDBJ whole genome shotgun (WGS) entry which is preliminary data.</text>
</comment>
<name>A0ABR2WB24_9FUNG</name>
<dbReference type="EMBL" id="JASJQH010006886">
    <property type="protein sequence ID" value="KAK9729067.1"/>
    <property type="molecule type" value="Genomic_DNA"/>
</dbReference>
<evidence type="ECO:0000256" key="2">
    <source>
        <dbReference type="SAM" id="SignalP"/>
    </source>
</evidence>
<gene>
    <name evidence="4" type="ORF">K7432_000580</name>
</gene>
<dbReference type="Pfam" id="PF24855">
    <property type="entry name" value="DUF7729"/>
    <property type="match status" value="1"/>
</dbReference>
<keyword evidence="1" id="KW-0812">Transmembrane</keyword>
<dbReference type="PANTHER" id="PTHR39460:SF1">
    <property type="entry name" value="C6 TRANSCRIPTION FACTOR"/>
    <property type="match status" value="1"/>
</dbReference>
<evidence type="ECO:0000256" key="1">
    <source>
        <dbReference type="SAM" id="Phobius"/>
    </source>
</evidence>
<evidence type="ECO:0000313" key="5">
    <source>
        <dbReference type="Proteomes" id="UP001479436"/>
    </source>
</evidence>
<feature type="signal peptide" evidence="2">
    <location>
        <begin position="1"/>
        <end position="25"/>
    </location>
</feature>
<dbReference type="Proteomes" id="UP001479436">
    <property type="component" value="Unassembled WGS sequence"/>
</dbReference>
<feature type="chain" id="PRO_5047049285" description="DUF7729 domain-containing protein" evidence="2">
    <location>
        <begin position="26"/>
        <end position="265"/>
    </location>
</feature>
<organism evidence="4 5">
    <name type="scientific">Basidiobolus ranarum</name>
    <dbReference type="NCBI Taxonomy" id="34480"/>
    <lineage>
        <taxon>Eukaryota</taxon>
        <taxon>Fungi</taxon>
        <taxon>Fungi incertae sedis</taxon>
        <taxon>Zoopagomycota</taxon>
        <taxon>Entomophthoromycotina</taxon>
        <taxon>Basidiobolomycetes</taxon>
        <taxon>Basidiobolales</taxon>
        <taxon>Basidiobolaceae</taxon>
        <taxon>Basidiobolus</taxon>
    </lineage>
</organism>
<keyword evidence="5" id="KW-1185">Reference proteome</keyword>
<evidence type="ECO:0000313" key="4">
    <source>
        <dbReference type="EMBL" id="KAK9729067.1"/>
    </source>
</evidence>
<protein>
    <recommendedName>
        <fullName evidence="3">DUF7729 domain-containing protein</fullName>
    </recommendedName>
</protein>
<accession>A0ABR2WB24</accession>
<feature type="domain" description="DUF7729" evidence="3">
    <location>
        <begin position="34"/>
        <end position="229"/>
    </location>
</feature>
<reference evidence="4 5" key="1">
    <citation type="submission" date="2023-04" db="EMBL/GenBank/DDBJ databases">
        <title>Genome of Basidiobolus ranarum AG-B5.</title>
        <authorList>
            <person name="Stajich J.E."/>
            <person name="Carter-House D."/>
            <person name="Gryganskyi A."/>
        </authorList>
    </citation>
    <scope>NUCLEOTIDE SEQUENCE [LARGE SCALE GENOMIC DNA]</scope>
    <source>
        <strain evidence="4 5">AG-B5</strain>
    </source>
</reference>
<keyword evidence="2" id="KW-0732">Signal</keyword>